<evidence type="ECO:0000256" key="3">
    <source>
        <dbReference type="ARBA" id="ARBA00017770"/>
    </source>
</evidence>
<feature type="compositionally biased region" description="Low complexity" evidence="9">
    <location>
        <begin position="61"/>
        <end position="77"/>
    </location>
</feature>
<dbReference type="Proteomes" id="UP000239899">
    <property type="component" value="Unassembled WGS sequence"/>
</dbReference>
<evidence type="ECO:0000256" key="5">
    <source>
        <dbReference type="ARBA" id="ARBA00022723"/>
    </source>
</evidence>
<organism evidence="11 12">
    <name type="scientific">Chlorella sorokiniana</name>
    <name type="common">Freshwater green alga</name>
    <dbReference type="NCBI Taxonomy" id="3076"/>
    <lineage>
        <taxon>Eukaryota</taxon>
        <taxon>Viridiplantae</taxon>
        <taxon>Chlorophyta</taxon>
        <taxon>core chlorophytes</taxon>
        <taxon>Trebouxiophyceae</taxon>
        <taxon>Chlorellales</taxon>
        <taxon>Chlorellaceae</taxon>
        <taxon>Chlorella clade</taxon>
        <taxon>Chlorella</taxon>
    </lineage>
</organism>
<feature type="compositionally biased region" description="Low complexity" evidence="9">
    <location>
        <begin position="695"/>
        <end position="738"/>
    </location>
</feature>
<comment type="similarity">
    <text evidence="2">Belongs to the MCM10 family.</text>
</comment>
<comment type="caution">
    <text evidence="11">The sequence shown here is derived from an EMBL/GenBank/DDBJ whole genome shotgun (WGS) entry which is preliminary data.</text>
</comment>
<evidence type="ECO:0000256" key="7">
    <source>
        <dbReference type="ARBA" id="ARBA00022833"/>
    </source>
</evidence>
<sequence length="912" mass="93282">MQAAPPASAAAGQPGAAAPAPSPAAPAGLEEGCDDDLFLQLAAAAEEDDDAGAATGGGSGAVDASQQPSKSSSSGGPRLSWAAKTATAGIGAVPPGRKPRQAVLLAPGAIPRVAPPPPSALLLPPASQAAAAPGSRVVATFGAQAGPAAAAGGAAAKGGFADVGQGSLVERYAGLKIKNPRVSHTQLRGRLADTAVMKLSHVRQRHRTAGLEGSWATICVIGEKSRPRETASGRPYSIWKVTDLDQTCVSLFLFSGAHDDLWREAEGTIVALFSPKVRADGEFSLSVDSADQANATVCISVDSADQVWVLGQSPEFGHCCLYFVPAADWPLYYLFVQVWVLGQSPEFGHCKATKKNGEPCRMPVNAARCPFCPYHVQTEYNKLKPTQRNEFQGSNLKTAFRPGMQRGLQWAPGEFETAGAKAQRVKSFGASQLEGLASNARNRGSAAGARYLSTVANPAAVAAAEAAAQHRLTPAAAIAAAAKLGPAAAALAAAPIPAGRSGGALVLELPQAGGKRKAAAAALGRGAAAGAGGSKRRASGGAGGSSAAASLGAGDGGLMEIELDDDEDESAELALAGSGGGGSGFDPTAAARQRAIELLRAAGGAKAPDPNSSGKVPDALAASVRRMDAERRSSAGTAGTAGDVEQPGPSSGGRQALGQVQPGARQQAQQAQQRKQQQQHKPPPIPSVVAGGAGAARPPNTATRPAAAAAAAAAGGSSRSGQPASAARPKPTAAKAAAAAPRSAMEAAFGAVVGDEAAAAAAAAKGTRYKDLVDDEEHKKLDKVLTALETKDEIAARMDSTKNLKVQAFRCKLCNYTAERRRPECAAHPYAVERMEVTKRWWQCGGCRYRFATLGQRYPHSRCTKCNEPTEFTAVSMFRPQAERAHEKEQSGIASRANLLARGSEQKWANSW</sequence>
<keyword evidence="4" id="KW-0235">DNA replication</keyword>
<dbReference type="InterPro" id="IPR015411">
    <property type="entry name" value="Rep_factor_Mcm10_C"/>
</dbReference>
<dbReference type="GO" id="GO:0008270">
    <property type="term" value="F:zinc ion binding"/>
    <property type="evidence" value="ECO:0007669"/>
    <property type="project" value="UniProtKB-KW"/>
</dbReference>
<evidence type="ECO:0000256" key="2">
    <source>
        <dbReference type="ARBA" id="ARBA00009679"/>
    </source>
</evidence>
<dbReference type="GO" id="GO:0003697">
    <property type="term" value="F:single-stranded DNA binding"/>
    <property type="evidence" value="ECO:0007669"/>
    <property type="project" value="InterPro"/>
</dbReference>
<dbReference type="PANTHER" id="PTHR13454">
    <property type="entry name" value="PROTEIN MCM10 HOMOLOG"/>
    <property type="match status" value="1"/>
</dbReference>
<feature type="compositionally biased region" description="Low complexity" evidence="9">
    <location>
        <begin position="1"/>
        <end position="19"/>
    </location>
</feature>
<proteinExistence type="inferred from homology"/>
<dbReference type="Gene3D" id="2.40.50.140">
    <property type="entry name" value="Nucleic acid-binding proteins"/>
    <property type="match status" value="2"/>
</dbReference>
<dbReference type="STRING" id="3076.A0A2P6U283"/>
<dbReference type="Pfam" id="PF24863">
    <property type="entry name" value="zf-CCCH_Mcm10"/>
    <property type="match status" value="1"/>
</dbReference>
<keyword evidence="8" id="KW-0539">Nucleus</keyword>
<keyword evidence="12" id="KW-1185">Reference proteome</keyword>
<dbReference type="InterPro" id="IPR015408">
    <property type="entry name" value="Znf_Mcm10/DnaG"/>
</dbReference>
<evidence type="ECO:0000256" key="8">
    <source>
        <dbReference type="ARBA" id="ARBA00023242"/>
    </source>
</evidence>
<keyword evidence="6" id="KW-0863">Zinc-finger</keyword>
<dbReference type="InterPro" id="IPR012340">
    <property type="entry name" value="NA-bd_OB-fold"/>
</dbReference>
<evidence type="ECO:0000313" key="11">
    <source>
        <dbReference type="EMBL" id="PRW60422.1"/>
    </source>
</evidence>
<name>A0A2P6U283_CHLSO</name>
<accession>A0A2P6U283</accession>
<gene>
    <name evidence="11" type="ORF">C2E21_1295</name>
</gene>
<protein>
    <recommendedName>
        <fullName evidence="3">Protein MCM10 homolog</fullName>
    </recommendedName>
</protein>
<evidence type="ECO:0000256" key="4">
    <source>
        <dbReference type="ARBA" id="ARBA00022705"/>
    </source>
</evidence>
<feature type="region of interest" description="Disordered" evidence="9">
    <location>
        <begin position="567"/>
        <end position="588"/>
    </location>
</feature>
<evidence type="ECO:0000256" key="6">
    <source>
        <dbReference type="ARBA" id="ARBA00022771"/>
    </source>
</evidence>
<dbReference type="GO" id="GO:0043596">
    <property type="term" value="C:nuclear replication fork"/>
    <property type="evidence" value="ECO:0007669"/>
    <property type="project" value="TreeGrafter"/>
</dbReference>
<dbReference type="AlphaFoldDB" id="A0A2P6U283"/>
<feature type="compositionally biased region" description="Low complexity" evidence="9">
    <location>
        <begin position="658"/>
        <end position="680"/>
    </location>
</feature>
<dbReference type="PANTHER" id="PTHR13454:SF11">
    <property type="entry name" value="PROTEIN MCM10 HOMOLOG"/>
    <property type="match status" value="1"/>
</dbReference>
<evidence type="ECO:0000259" key="10">
    <source>
        <dbReference type="SMART" id="SM01280"/>
    </source>
</evidence>
<evidence type="ECO:0000256" key="9">
    <source>
        <dbReference type="SAM" id="MobiDB-lite"/>
    </source>
</evidence>
<dbReference type="SMART" id="SM01280">
    <property type="entry name" value="Mcm10"/>
    <property type="match status" value="1"/>
</dbReference>
<dbReference type="Pfam" id="PF09329">
    <property type="entry name" value="zf-primase"/>
    <property type="match status" value="1"/>
</dbReference>
<dbReference type="Pfam" id="PF22379">
    <property type="entry name" value="OB_MCM10"/>
    <property type="match status" value="1"/>
</dbReference>
<dbReference type="OrthoDB" id="273123at2759"/>
<dbReference type="InterPro" id="IPR055065">
    <property type="entry name" value="OB_MCM10"/>
</dbReference>
<dbReference type="InterPro" id="IPR040184">
    <property type="entry name" value="Mcm10"/>
</dbReference>
<keyword evidence="7" id="KW-0862">Zinc</keyword>
<feature type="region of interest" description="Disordered" evidence="9">
    <location>
        <begin position="624"/>
        <end position="738"/>
    </location>
</feature>
<dbReference type="GO" id="GO:0006270">
    <property type="term" value="P:DNA replication initiation"/>
    <property type="evidence" value="ECO:0007669"/>
    <property type="project" value="InterPro"/>
</dbReference>
<keyword evidence="5" id="KW-0479">Metal-binding</keyword>
<dbReference type="GO" id="GO:0003688">
    <property type="term" value="F:DNA replication origin binding"/>
    <property type="evidence" value="ECO:0007669"/>
    <property type="project" value="TreeGrafter"/>
</dbReference>
<feature type="region of interest" description="Disordered" evidence="9">
    <location>
        <begin position="529"/>
        <end position="549"/>
    </location>
</feature>
<dbReference type="EMBL" id="LHPG02000002">
    <property type="protein sequence ID" value="PRW60422.1"/>
    <property type="molecule type" value="Genomic_DNA"/>
</dbReference>
<evidence type="ECO:0000256" key="1">
    <source>
        <dbReference type="ARBA" id="ARBA00004123"/>
    </source>
</evidence>
<evidence type="ECO:0000313" key="12">
    <source>
        <dbReference type="Proteomes" id="UP000239899"/>
    </source>
</evidence>
<feature type="domain" description="Replication factor Mcm10 C-terminal" evidence="10">
    <location>
        <begin position="492"/>
        <end position="911"/>
    </location>
</feature>
<reference evidence="11 12" key="1">
    <citation type="journal article" date="2018" name="Plant J.">
        <title>Genome sequences of Chlorella sorokiniana UTEX 1602 and Micractinium conductrix SAG 241.80: implications to maltose excretion by a green alga.</title>
        <authorList>
            <person name="Arriola M.B."/>
            <person name="Velmurugan N."/>
            <person name="Zhang Y."/>
            <person name="Plunkett M.H."/>
            <person name="Hondzo H."/>
            <person name="Barney B.M."/>
        </authorList>
    </citation>
    <scope>NUCLEOTIDE SEQUENCE [LARGE SCALE GENOMIC DNA]</scope>
    <source>
        <strain evidence="12">UTEX 1602</strain>
    </source>
</reference>
<feature type="region of interest" description="Disordered" evidence="9">
    <location>
        <begin position="1"/>
        <end position="80"/>
    </location>
</feature>
<comment type="subcellular location">
    <subcellularLocation>
        <location evidence="1">Nucleus</location>
    </subcellularLocation>
</comment>